<comment type="similarity">
    <text evidence="4">Belongs to the TRAFAC class myosin-kinesin ATPase superfamily. Kinesin family.</text>
</comment>
<sequence length="1330" mass="147893">MRKSSLAIALNSISRAAKQQLTPSSKKDSEGQSRRQEHRRIDSASSSSLSASSFSDISESENATCSSEESRSVSRSSRQERRQNRRGSGHSRRKHQRRLRHLRRDHRHRPRHFDPRDDAEQMVELLGSLLPFYGTGDHNSDALVIDTIHRLPPHSLETHDHNGTTLLLLVCQFAAYDLLPTLLAKGCNVNASNNTGATPLHFACFSDTFSADSALTLIRHGALAEVAEHDWGCTPLHWAAFAGHVELCRALCVAGARPTTFDKSGKDAIYYAKQSGNFACTALLESFRGDDTGNTGNLRWERMIDGRTGSSFYHNAETGESIWGDNFRQSISEAKLGNESLVEPPVGNLNVLETFTIVTDAAEPTDVNENNENGILHIINDKLNEEPEPNVKSLVAIEARMNCLTDSKNSTPDRRSKLSFQSPHDDIVEVRSFAGDGMETIINDLTGIEEKQAIATQNIDVSTRNEEVYQGDRTSSVSSWDECITGPEDKTDKVGTAHAAVEHKATDVTVDVAIHEHKDKQKKSSPLPSRHGSFEERISILHKNMEHQLLDKLQLLEEKISQTQQKNAEPSMDESLALQEKIWEMTSNIMHLRTEIATKDLDVLKLKQKIIHLETSLEQSLQKPATACAIVGDGELSPHKQAMYDEELLSEKIKLEKELSDANVQIALIQEEAQQNSKLLAGVEEQLRETRDLLEAAERLAEKEKESSASFKLLLEQQSQNEGQLVESISTQTISEENQGAETSFSQLKEDLIRMQEAACNEVDSIRDEKEGLQKLILSLENRISSLENELTNAAVSHKAVLIELKSRHDRELDKVKAELIEIHREELRVVQEQLKDEQVSRRELEMTTNKAVIAMETAVEKSQTAEAALERMSVMISETQALQMANDQLHSSLQEETERRKHLHNTLEDMKGEIYVFVVSSLSFSCCITRGKFCGIVTGRIRVYVRIRPLSVNEIDAGYVNVMTKEDERTVVMSSDPATSTEAKDWEFDRVFNGSDLDGNTQEAIFNDTSLLLTSAIDGFNVCIFAYGQTGSGKTYTMFGGEDESQKGLAPRVAFELFKKLKRRETTHDIEVWVSMLELYTDKLNDLLVSKDNDENVSDLKIRLAEHTTSGLVEVEGAKVEQVINASELLDTLKRGSKSRVCSSTKMNADSSRSHMMATIVLSLRNKRTGTVVNGKLTLVDLAGSERVGKSGAAGHQLKEAQSINKSLSALGDVIGALTSGDRQHIPYRNHPLTMLMSDSIGGNAKTLMLVCCSPADYNRKETTNSLDFAKRCRNVTNNIISTNKGSSGSNINQIKALRAELSKIKAKEHAKQVIIKRRSAGMRSPGML</sequence>
<feature type="coiled-coil region" evidence="5">
    <location>
        <begin position="763"/>
        <end position="848"/>
    </location>
</feature>
<dbReference type="InterPro" id="IPR036961">
    <property type="entry name" value="Kinesin_motor_dom_sf"/>
</dbReference>
<dbReference type="PROSITE" id="PS50297">
    <property type="entry name" value="ANK_REP_REGION"/>
    <property type="match status" value="1"/>
</dbReference>
<dbReference type="PANTHER" id="PTHR47972">
    <property type="entry name" value="KINESIN-LIKE PROTEIN KLP-3"/>
    <property type="match status" value="1"/>
</dbReference>
<dbReference type="SMART" id="SM00248">
    <property type="entry name" value="ANK"/>
    <property type="match status" value="3"/>
</dbReference>
<dbReference type="Pfam" id="PF00225">
    <property type="entry name" value="Kinesin"/>
    <property type="match status" value="1"/>
</dbReference>
<dbReference type="PROSITE" id="PS00411">
    <property type="entry name" value="KINESIN_MOTOR_1"/>
    <property type="match status" value="1"/>
</dbReference>
<feature type="compositionally biased region" description="Polar residues" evidence="6">
    <location>
        <begin position="11"/>
        <end position="24"/>
    </location>
</feature>
<evidence type="ECO:0000256" key="3">
    <source>
        <dbReference type="PROSITE-ProRule" id="PRU00023"/>
    </source>
</evidence>
<dbReference type="PRINTS" id="PR00380">
    <property type="entry name" value="KINESINHEAVY"/>
</dbReference>
<organism evidence="8 9">
    <name type="scientific">Cyclotella cryptica</name>
    <dbReference type="NCBI Taxonomy" id="29204"/>
    <lineage>
        <taxon>Eukaryota</taxon>
        <taxon>Sar</taxon>
        <taxon>Stramenopiles</taxon>
        <taxon>Ochrophyta</taxon>
        <taxon>Bacillariophyta</taxon>
        <taxon>Coscinodiscophyceae</taxon>
        <taxon>Thalassiosirophycidae</taxon>
        <taxon>Stephanodiscales</taxon>
        <taxon>Stephanodiscaceae</taxon>
        <taxon>Cyclotella</taxon>
    </lineage>
</organism>
<comment type="caution">
    <text evidence="8">The sequence shown here is derived from an EMBL/GenBank/DDBJ whole genome shotgun (WGS) entry which is preliminary data.</text>
</comment>
<evidence type="ECO:0000256" key="4">
    <source>
        <dbReference type="PROSITE-ProRule" id="PRU00283"/>
    </source>
</evidence>
<dbReference type="PANTHER" id="PTHR47972:SF16">
    <property type="entry name" value="KINESIN-LIKE PROTEIN"/>
    <property type="match status" value="1"/>
</dbReference>
<feature type="region of interest" description="Disordered" evidence="6">
    <location>
        <begin position="1"/>
        <end position="118"/>
    </location>
</feature>
<keyword evidence="5" id="KW-0175">Coiled coil</keyword>
<dbReference type="InterPro" id="IPR027640">
    <property type="entry name" value="Kinesin-like_fam"/>
</dbReference>
<keyword evidence="9" id="KW-1185">Reference proteome</keyword>
<gene>
    <name evidence="8" type="ORF">HJC23_006875</name>
</gene>
<evidence type="ECO:0000313" key="8">
    <source>
        <dbReference type="EMBL" id="KAL3797837.1"/>
    </source>
</evidence>
<feature type="compositionally biased region" description="Basic and acidic residues" evidence="6">
    <location>
        <begin position="25"/>
        <end position="42"/>
    </location>
</feature>
<keyword evidence="4" id="KW-0505">Motor protein</keyword>
<evidence type="ECO:0000256" key="5">
    <source>
        <dbReference type="SAM" id="Coils"/>
    </source>
</evidence>
<dbReference type="Proteomes" id="UP001516023">
    <property type="component" value="Unassembled WGS sequence"/>
</dbReference>
<proteinExistence type="inferred from homology"/>
<dbReference type="InterPro" id="IPR019821">
    <property type="entry name" value="Kinesin_motor_CS"/>
</dbReference>
<dbReference type="EMBL" id="JABMIG020000051">
    <property type="protein sequence ID" value="KAL3797837.1"/>
    <property type="molecule type" value="Genomic_DNA"/>
</dbReference>
<dbReference type="InterPro" id="IPR001752">
    <property type="entry name" value="Kinesin_motor_dom"/>
</dbReference>
<name>A0ABD3QCK2_9STRA</name>
<dbReference type="Pfam" id="PF12796">
    <property type="entry name" value="Ank_2"/>
    <property type="match status" value="1"/>
</dbReference>
<evidence type="ECO:0000259" key="7">
    <source>
        <dbReference type="PROSITE" id="PS50067"/>
    </source>
</evidence>
<reference evidence="8 9" key="1">
    <citation type="journal article" date="2020" name="G3 (Bethesda)">
        <title>Improved Reference Genome for Cyclotella cryptica CCMP332, a Model for Cell Wall Morphogenesis, Salinity Adaptation, and Lipid Production in Diatoms (Bacillariophyta).</title>
        <authorList>
            <person name="Roberts W.R."/>
            <person name="Downey K.M."/>
            <person name="Ruck E.C."/>
            <person name="Traller J.C."/>
            <person name="Alverson A.J."/>
        </authorList>
    </citation>
    <scope>NUCLEOTIDE SEQUENCE [LARGE SCALE GENOMIC DNA]</scope>
    <source>
        <strain evidence="8 9">CCMP332</strain>
    </source>
</reference>
<feature type="coiled-coil region" evidence="5">
    <location>
        <begin position="645"/>
        <end position="707"/>
    </location>
</feature>
<feature type="binding site" evidence="4">
    <location>
        <begin position="1029"/>
        <end position="1036"/>
    </location>
    <ligand>
        <name>ATP</name>
        <dbReference type="ChEBI" id="CHEBI:30616"/>
    </ligand>
</feature>
<feature type="repeat" description="ANK" evidence="3">
    <location>
        <begin position="195"/>
        <end position="229"/>
    </location>
</feature>
<feature type="repeat" description="ANK" evidence="3">
    <location>
        <begin position="231"/>
        <end position="263"/>
    </location>
</feature>
<dbReference type="SUPFAM" id="SSF52540">
    <property type="entry name" value="P-loop containing nucleoside triphosphate hydrolases"/>
    <property type="match status" value="1"/>
</dbReference>
<dbReference type="SMART" id="SM00129">
    <property type="entry name" value="KISc"/>
    <property type="match status" value="1"/>
</dbReference>
<dbReference type="GO" id="GO:0003774">
    <property type="term" value="F:cytoskeletal motor activity"/>
    <property type="evidence" value="ECO:0007669"/>
    <property type="project" value="UniProtKB-UniRule"/>
</dbReference>
<dbReference type="Gene3D" id="1.25.40.20">
    <property type="entry name" value="Ankyrin repeat-containing domain"/>
    <property type="match status" value="1"/>
</dbReference>
<dbReference type="PROSITE" id="PS50067">
    <property type="entry name" value="KINESIN_MOTOR_2"/>
    <property type="match status" value="1"/>
</dbReference>
<dbReference type="InterPro" id="IPR002110">
    <property type="entry name" value="Ankyrin_rpt"/>
</dbReference>
<dbReference type="GO" id="GO:0005524">
    <property type="term" value="F:ATP binding"/>
    <property type="evidence" value="ECO:0007669"/>
    <property type="project" value="UniProtKB-UniRule"/>
</dbReference>
<dbReference type="InterPro" id="IPR036770">
    <property type="entry name" value="Ankyrin_rpt-contain_sf"/>
</dbReference>
<dbReference type="FunFam" id="3.40.850.10:FF:000113">
    <property type="entry name" value="Kinesin-like protein"/>
    <property type="match status" value="1"/>
</dbReference>
<keyword evidence="2 4" id="KW-0067">ATP-binding</keyword>
<feature type="compositionally biased region" description="Basic residues" evidence="6">
    <location>
        <begin position="83"/>
        <end position="111"/>
    </location>
</feature>
<keyword evidence="1 4" id="KW-0547">Nucleotide-binding</keyword>
<evidence type="ECO:0000256" key="6">
    <source>
        <dbReference type="SAM" id="MobiDB-lite"/>
    </source>
</evidence>
<accession>A0ABD3QCK2</accession>
<dbReference type="Gene3D" id="3.40.850.10">
    <property type="entry name" value="Kinesin motor domain"/>
    <property type="match status" value="1"/>
</dbReference>
<protein>
    <recommendedName>
        <fullName evidence="7">Kinesin motor domain-containing protein</fullName>
    </recommendedName>
</protein>
<evidence type="ECO:0000256" key="1">
    <source>
        <dbReference type="ARBA" id="ARBA00022741"/>
    </source>
</evidence>
<keyword evidence="3" id="KW-0040">ANK repeat</keyword>
<dbReference type="InterPro" id="IPR027417">
    <property type="entry name" value="P-loop_NTPase"/>
</dbReference>
<feature type="compositionally biased region" description="Low complexity" evidence="6">
    <location>
        <begin position="43"/>
        <end position="61"/>
    </location>
</feature>
<feature type="compositionally biased region" description="Basic and acidic residues" evidence="6">
    <location>
        <begin position="68"/>
        <end position="82"/>
    </location>
</feature>
<dbReference type="SUPFAM" id="SSF48403">
    <property type="entry name" value="Ankyrin repeat"/>
    <property type="match status" value="1"/>
</dbReference>
<feature type="domain" description="Kinesin motor" evidence="7">
    <location>
        <begin position="941"/>
        <end position="1277"/>
    </location>
</feature>
<evidence type="ECO:0000256" key="2">
    <source>
        <dbReference type="ARBA" id="ARBA00022840"/>
    </source>
</evidence>
<feature type="repeat" description="ANK" evidence="3">
    <location>
        <begin position="162"/>
        <end position="194"/>
    </location>
</feature>
<dbReference type="PROSITE" id="PS50088">
    <property type="entry name" value="ANK_REPEAT"/>
    <property type="match status" value="3"/>
</dbReference>
<evidence type="ECO:0000313" key="9">
    <source>
        <dbReference type="Proteomes" id="UP001516023"/>
    </source>
</evidence>